<proteinExistence type="predicted"/>
<name>A0A9D4XMB1_PEA</name>
<dbReference type="PANTHER" id="PTHR15922">
    <property type="entry name" value="NEUROBLASTOMA-AMPLIFIED SEQUENCE"/>
    <property type="match status" value="1"/>
</dbReference>
<evidence type="ECO:0000313" key="2">
    <source>
        <dbReference type="EMBL" id="KAI5423182.1"/>
    </source>
</evidence>
<feature type="domain" description="PA" evidence="1">
    <location>
        <begin position="22"/>
        <end position="96"/>
    </location>
</feature>
<dbReference type="GO" id="GO:0006890">
    <property type="term" value="P:retrograde vesicle-mediated transport, Golgi to endoplasmic reticulum"/>
    <property type="evidence" value="ECO:0007669"/>
    <property type="project" value="TreeGrafter"/>
</dbReference>
<dbReference type="InterPro" id="IPR003137">
    <property type="entry name" value="PA_domain"/>
</dbReference>
<evidence type="ECO:0000259" key="1">
    <source>
        <dbReference type="Pfam" id="PF02225"/>
    </source>
</evidence>
<gene>
    <name evidence="2" type="ORF">KIW84_046246</name>
</gene>
<keyword evidence="3" id="KW-1185">Reference proteome</keyword>
<dbReference type="Proteomes" id="UP001058974">
    <property type="component" value="Chromosome 4"/>
</dbReference>
<dbReference type="EMBL" id="JAMSHJ010000004">
    <property type="protein sequence ID" value="KAI5423182.1"/>
    <property type="molecule type" value="Genomic_DNA"/>
</dbReference>
<dbReference type="GO" id="GO:0000149">
    <property type="term" value="F:SNARE binding"/>
    <property type="evidence" value="ECO:0007669"/>
    <property type="project" value="TreeGrafter"/>
</dbReference>
<accession>A0A9D4XMB1</accession>
<dbReference type="PANTHER" id="PTHR15922:SF2">
    <property type="entry name" value="NBAS SUBUNIT OF NRZ TETHERING COMPLEX"/>
    <property type="match status" value="1"/>
</dbReference>
<dbReference type="GO" id="GO:0070939">
    <property type="term" value="C:Dsl1/NZR complex"/>
    <property type="evidence" value="ECO:0007669"/>
    <property type="project" value="TreeGrafter"/>
</dbReference>
<evidence type="ECO:0000313" key="3">
    <source>
        <dbReference type="Proteomes" id="UP001058974"/>
    </source>
</evidence>
<comment type="caution">
    <text evidence="2">The sequence shown here is derived from an EMBL/GenBank/DDBJ whole genome shotgun (WGS) entry which is preliminary data.</text>
</comment>
<dbReference type="CDD" id="cd02120">
    <property type="entry name" value="PA_subtilisin_like"/>
    <property type="match status" value="1"/>
</dbReference>
<dbReference type="Gramene" id="Psat04G0624600-T1">
    <property type="protein sequence ID" value="KAI5423182.1"/>
    <property type="gene ID" value="KIW84_046246"/>
</dbReference>
<reference evidence="2 3" key="1">
    <citation type="journal article" date="2022" name="Nat. Genet.">
        <title>Improved pea reference genome and pan-genome highlight genomic features and evolutionary characteristics.</title>
        <authorList>
            <person name="Yang T."/>
            <person name="Liu R."/>
            <person name="Luo Y."/>
            <person name="Hu S."/>
            <person name="Wang D."/>
            <person name="Wang C."/>
            <person name="Pandey M.K."/>
            <person name="Ge S."/>
            <person name="Xu Q."/>
            <person name="Li N."/>
            <person name="Li G."/>
            <person name="Huang Y."/>
            <person name="Saxena R.K."/>
            <person name="Ji Y."/>
            <person name="Li M."/>
            <person name="Yan X."/>
            <person name="He Y."/>
            <person name="Liu Y."/>
            <person name="Wang X."/>
            <person name="Xiang C."/>
            <person name="Varshney R.K."/>
            <person name="Ding H."/>
            <person name="Gao S."/>
            <person name="Zong X."/>
        </authorList>
    </citation>
    <scope>NUCLEOTIDE SEQUENCE [LARGE SCALE GENOMIC DNA]</scope>
    <source>
        <strain evidence="2 3">cv. Zhongwan 6</strain>
    </source>
</reference>
<dbReference type="AlphaFoldDB" id="A0A9D4XMB1"/>
<dbReference type="Gene3D" id="3.50.30.30">
    <property type="match status" value="1"/>
</dbReference>
<dbReference type="Pfam" id="PF02225">
    <property type="entry name" value="PA"/>
    <property type="match status" value="1"/>
</dbReference>
<sequence length="176" mass="19139">MEYSHGLIHGSSVATSGVSVTNASFCKNNTLDPTLINGKIVICTIENFTDKREEKSIIVKQGGGVGMILIDHNAKEVGFQFVIPSTLIGQHVVEELQVFLVLKQIKDPIETVKMEITNPTGAYFHVEELVEVVRLLSLRSADDVPAVEEAIAREAAVSGDLQLASDLCLCFGQKRT</sequence>
<protein>
    <recommendedName>
        <fullName evidence="1">PA domain-containing protein</fullName>
    </recommendedName>
</protein>
<organism evidence="2 3">
    <name type="scientific">Pisum sativum</name>
    <name type="common">Garden pea</name>
    <name type="synonym">Lathyrus oleraceus</name>
    <dbReference type="NCBI Taxonomy" id="3888"/>
    <lineage>
        <taxon>Eukaryota</taxon>
        <taxon>Viridiplantae</taxon>
        <taxon>Streptophyta</taxon>
        <taxon>Embryophyta</taxon>
        <taxon>Tracheophyta</taxon>
        <taxon>Spermatophyta</taxon>
        <taxon>Magnoliopsida</taxon>
        <taxon>eudicotyledons</taxon>
        <taxon>Gunneridae</taxon>
        <taxon>Pentapetalae</taxon>
        <taxon>rosids</taxon>
        <taxon>fabids</taxon>
        <taxon>Fabales</taxon>
        <taxon>Fabaceae</taxon>
        <taxon>Papilionoideae</taxon>
        <taxon>50 kb inversion clade</taxon>
        <taxon>NPAAA clade</taxon>
        <taxon>Hologalegina</taxon>
        <taxon>IRL clade</taxon>
        <taxon>Fabeae</taxon>
        <taxon>Lathyrus</taxon>
    </lineage>
</organism>